<evidence type="ECO:0000256" key="2">
    <source>
        <dbReference type="ARBA" id="ARBA00022679"/>
    </source>
</evidence>
<dbReference type="InterPro" id="IPR002201">
    <property type="entry name" value="Glyco_trans_9"/>
</dbReference>
<reference evidence="3 4" key="1">
    <citation type="submission" date="2019-03" db="EMBL/GenBank/DDBJ databases">
        <title>Muricauda SCR12 sp.nov, a marine bacterium isolated from Pacific Ocean:the Okinawa trough.</title>
        <authorList>
            <person name="Liu L."/>
        </authorList>
    </citation>
    <scope>NUCLEOTIDE SEQUENCE [LARGE SCALE GENOMIC DNA]</scope>
    <source>
        <strain evidence="3 4">SCR12</strain>
    </source>
</reference>
<protein>
    <submittedName>
        <fullName evidence="3">Glycosyltransferase family 9 protein</fullName>
    </submittedName>
</protein>
<evidence type="ECO:0000256" key="1">
    <source>
        <dbReference type="ARBA" id="ARBA00022676"/>
    </source>
</evidence>
<dbReference type="PANTHER" id="PTHR30160">
    <property type="entry name" value="TETRAACYLDISACCHARIDE 4'-KINASE-RELATED"/>
    <property type="match status" value="1"/>
</dbReference>
<dbReference type="GO" id="GO:0009244">
    <property type="term" value="P:lipopolysaccharide core region biosynthetic process"/>
    <property type="evidence" value="ECO:0007669"/>
    <property type="project" value="TreeGrafter"/>
</dbReference>
<dbReference type="PANTHER" id="PTHR30160:SF22">
    <property type="entry name" value="LIPOPOLYSACCHARIDE CORE BIOSYNTHESIS PROTEIN"/>
    <property type="match status" value="1"/>
</dbReference>
<comment type="caution">
    <text evidence="3">The sequence shown here is derived from an EMBL/GenBank/DDBJ whole genome shotgun (WGS) entry which is preliminary data.</text>
</comment>
<dbReference type="Proteomes" id="UP000310406">
    <property type="component" value="Unassembled WGS sequence"/>
</dbReference>
<dbReference type="GO" id="GO:0008713">
    <property type="term" value="F:ADP-heptose-lipopolysaccharide heptosyltransferase activity"/>
    <property type="evidence" value="ECO:0007669"/>
    <property type="project" value="TreeGrafter"/>
</dbReference>
<name>A0A4S8RUL4_9FLAO</name>
<evidence type="ECO:0000313" key="3">
    <source>
        <dbReference type="EMBL" id="THV61772.1"/>
    </source>
</evidence>
<dbReference type="Gene3D" id="3.40.50.2000">
    <property type="entry name" value="Glycogen Phosphorylase B"/>
    <property type="match status" value="2"/>
</dbReference>
<dbReference type="CDD" id="cd03789">
    <property type="entry name" value="GT9_LPS_heptosyltransferase"/>
    <property type="match status" value="1"/>
</dbReference>
<organism evidence="3 4">
    <name type="scientific">Flagellimonas alvinocaridis</name>
    <dbReference type="NCBI Taxonomy" id="2530200"/>
    <lineage>
        <taxon>Bacteria</taxon>
        <taxon>Pseudomonadati</taxon>
        <taxon>Bacteroidota</taxon>
        <taxon>Flavobacteriia</taxon>
        <taxon>Flavobacteriales</taxon>
        <taxon>Flavobacteriaceae</taxon>
        <taxon>Flagellimonas</taxon>
    </lineage>
</organism>
<dbReference type="InterPro" id="IPR051199">
    <property type="entry name" value="LPS_LOS_Heptosyltrfase"/>
</dbReference>
<keyword evidence="2 3" id="KW-0808">Transferase</keyword>
<accession>A0A4S8RUL4</accession>
<evidence type="ECO:0000313" key="4">
    <source>
        <dbReference type="Proteomes" id="UP000310406"/>
    </source>
</evidence>
<gene>
    <name evidence="3" type="ORF">EZV76_02510</name>
</gene>
<dbReference type="AlphaFoldDB" id="A0A4S8RUL4"/>
<proteinExistence type="predicted"/>
<dbReference type="GO" id="GO:0005829">
    <property type="term" value="C:cytosol"/>
    <property type="evidence" value="ECO:0007669"/>
    <property type="project" value="TreeGrafter"/>
</dbReference>
<keyword evidence="4" id="KW-1185">Reference proteome</keyword>
<sequence>MDKKGKPAHILVIRLSAMGDVAMTVPILSAIIREYAEVELTILTKKSFIPIFSGLERVQVYEADVKKRHKGLMGLWRLYQELKPFKFDAVADLHNVLRSRVLKKYFALEKIPFAQINKGRADKKALTRVKNKVFEPLKTTHQRYRDVFEQLGYPVEMPTVKPLKRLPLSKKVLELVEQDTKKWVGIAPFAAHEGKMYPLHLTQKVVDILNNTNEYKILLFGGGASEVEKMQHLAKPYSNVYSMAGKLNLSEELELISNLDVMLSMDSGNAHLAANYGIPVVTLWGVTHPYAGFYPFNQPMENALMADREKYPLIPTSVYGNKVPKGYDAVMESIKPQQVVDVLLNILKP</sequence>
<dbReference type="OrthoDB" id="9768048at2"/>
<keyword evidence="1" id="KW-0328">Glycosyltransferase</keyword>
<dbReference type="Pfam" id="PF01075">
    <property type="entry name" value="Glyco_transf_9"/>
    <property type="match status" value="1"/>
</dbReference>
<dbReference type="SUPFAM" id="SSF53756">
    <property type="entry name" value="UDP-Glycosyltransferase/glycogen phosphorylase"/>
    <property type="match status" value="1"/>
</dbReference>
<dbReference type="EMBL" id="SNTZ01000001">
    <property type="protein sequence ID" value="THV61772.1"/>
    <property type="molecule type" value="Genomic_DNA"/>
</dbReference>